<accession>A0A127FED8</accession>
<dbReference type="Gene3D" id="3.90.79.10">
    <property type="entry name" value="Nucleoside Triphosphate Pyrophosphohydrolase"/>
    <property type="match status" value="1"/>
</dbReference>
<dbReference type="InterPro" id="IPR020476">
    <property type="entry name" value="Nudix_hydrolase"/>
</dbReference>
<dbReference type="STRING" id="465721.ACG33_14095"/>
<dbReference type="Pfam" id="PF09296">
    <property type="entry name" value="NUDIX-like"/>
    <property type="match status" value="1"/>
</dbReference>
<reference evidence="12 13" key="1">
    <citation type="submission" date="2015-06" db="EMBL/GenBank/DDBJ databases">
        <title>A Comprehensive Approach to Explore the Metabolic and Phylogenetic Diversity of Bacterial Steroid Degradation in the Environment: Testosterone as an Example.</title>
        <authorList>
            <person name="Yang F.-C."/>
            <person name="Chen Y.-L."/>
            <person name="Yu C.-P."/>
            <person name="Tang S.-L."/>
            <person name="Wang P.-H."/>
            <person name="Ismail W."/>
            <person name="Wang C.-H."/>
            <person name="Yang C.-Y."/>
            <person name="Chiang Y.-R."/>
        </authorList>
    </citation>
    <scope>NUCLEOTIDE SEQUENCE [LARGE SCALE GENOMIC DNA]</scope>
    <source>
        <strain evidence="12 13">DSM 18526</strain>
    </source>
</reference>
<dbReference type="InterPro" id="IPR050241">
    <property type="entry name" value="NAD-cap_RNA_hydrolase_NudC"/>
</dbReference>
<comment type="cofactor">
    <cofactor evidence="2">
        <name>Zn(2+)</name>
        <dbReference type="ChEBI" id="CHEBI:29105"/>
    </cofactor>
</comment>
<dbReference type="GO" id="GO:0035529">
    <property type="term" value="F:NADH pyrophosphatase activity"/>
    <property type="evidence" value="ECO:0007669"/>
    <property type="project" value="TreeGrafter"/>
</dbReference>
<dbReference type="InterPro" id="IPR015797">
    <property type="entry name" value="NUDIX_hydrolase-like_dom_sf"/>
</dbReference>
<dbReference type="PANTHER" id="PTHR42904:SF6">
    <property type="entry name" value="NAD-CAPPED RNA HYDROLASE NUDT12"/>
    <property type="match status" value="1"/>
</dbReference>
<feature type="domain" description="Nudix hydrolase" evidence="11">
    <location>
        <begin position="170"/>
        <end position="293"/>
    </location>
</feature>
<dbReference type="PATRIC" id="fig|465721.4.peg.3014"/>
<proteinExistence type="inferred from homology"/>
<sequence length="320" mass="35450">MAPPRPHPHILAGPYLDRATSWRKDDSRLRAALEDPASWFVPVWRSRSLIVPSEQGISAHLLSGCGSLAASLDVSQFILLGEFRSHACFAVEIPSEQMPALDAYGKFEDLRLIAGDLPQEEAGLLAYARAMIHWRNQHRYCGRCGSPTLSSQGGQILRCTNPSCSAQQFPRIDPAVIVLVTDGECALLGRQASWPTGRFSTIAGFVEPGESLEDAVIREVREETGVEAGLAEYHSSQPWPFPSSLMLGFMARAHRSRIQLRDQELEEARWVSRADIAAGRVALPAAHSISFSLIEDWYDTAAPRPLRQEPGARIWHPRPR</sequence>
<evidence type="ECO:0000256" key="4">
    <source>
        <dbReference type="ARBA" id="ARBA00012381"/>
    </source>
</evidence>
<comment type="similarity">
    <text evidence="3">Belongs to the Nudix hydrolase family. NudC subfamily.</text>
</comment>
<dbReference type="InterPro" id="IPR015376">
    <property type="entry name" value="Znr_NADH_PPase"/>
</dbReference>
<evidence type="ECO:0000313" key="12">
    <source>
        <dbReference type="EMBL" id="AMN48208.1"/>
    </source>
</evidence>
<comment type="catalytic activity">
    <reaction evidence="9">
        <text>a 5'-end NAD(+)-phospho-ribonucleoside in mRNA + H2O = a 5'-end phospho-adenosine-phospho-ribonucleoside in mRNA + beta-nicotinamide D-ribonucleotide + 2 H(+)</text>
        <dbReference type="Rhea" id="RHEA:60876"/>
        <dbReference type="Rhea" id="RHEA-COMP:15698"/>
        <dbReference type="Rhea" id="RHEA-COMP:15719"/>
        <dbReference type="ChEBI" id="CHEBI:14649"/>
        <dbReference type="ChEBI" id="CHEBI:15377"/>
        <dbReference type="ChEBI" id="CHEBI:15378"/>
        <dbReference type="ChEBI" id="CHEBI:144029"/>
        <dbReference type="ChEBI" id="CHEBI:144051"/>
    </reaction>
    <physiologicalReaction direction="left-to-right" evidence="9">
        <dbReference type="Rhea" id="RHEA:60877"/>
    </physiologicalReaction>
</comment>
<dbReference type="InterPro" id="IPR015375">
    <property type="entry name" value="NADH_PPase-like_N"/>
</dbReference>
<name>A0A127FED8_STEDE</name>
<evidence type="ECO:0000256" key="1">
    <source>
        <dbReference type="ARBA" id="ARBA00001946"/>
    </source>
</evidence>
<evidence type="ECO:0000313" key="13">
    <source>
        <dbReference type="Proteomes" id="UP000070250"/>
    </source>
</evidence>
<evidence type="ECO:0000256" key="10">
    <source>
        <dbReference type="RuleBase" id="RU003476"/>
    </source>
</evidence>
<dbReference type="InterPro" id="IPR000086">
    <property type="entry name" value="NUDIX_hydrolase_dom"/>
</dbReference>
<dbReference type="RefSeq" id="WP_066922130.1">
    <property type="nucleotide sequence ID" value="NZ_CP011971.1"/>
</dbReference>
<evidence type="ECO:0000256" key="3">
    <source>
        <dbReference type="ARBA" id="ARBA00009595"/>
    </source>
</evidence>
<dbReference type="PANTHER" id="PTHR42904">
    <property type="entry name" value="NUDIX HYDROLASE, NUDC SUBFAMILY"/>
    <property type="match status" value="1"/>
</dbReference>
<dbReference type="Pfam" id="PF09297">
    <property type="entry name" value="Zn_ribbon_NUD"/>
    <property type="match status" value="1"/>
</dbReference>
<dbReference type="GO" id="GO:0005829">
    <property type="term" value="C:cytosol"/>
    <property type="evidence" value="ECO:0007669"/>
    <property type="project" value="TreeGrafter"/>
</dbReference>
<dbReference type="SUPFAM" id="SSF55811">
    <property type="entry name" value="Nudix"/>
    <property type="match status" value="1"/>
</dbReference>
<evidence type="ECO:0000256" key="7">
    <source>
        <dbReference type="ARBA" id="ARBA00022842"/>
    </source>
</evidence>
<keyword evidence="7" id="KW-0460">Magnesium</keyword>
<dbReference type="GO" id="GO:0110153">
    <property type="term" value="F:RNA NAD-cap (NMN-forming) hydrolase activity"/>
    <property type="evidence" value="ECO:0007669"/>
    <property type="project" value="RHEA"/>
</dbReference>
<evidence type="ECO:0000256" key="2">
    <source>
        <dbReference type="ARBA" id="ARBA00001947"/>
    </source>
</evidence>
<evidence type="ECO:0000259" key="11">
    <source>
        <dbReference type="PROSITE" id="PS51462"/>
    </source>
</evidence>
<organism evidence="12 13">
    <name type="scientific">Steroidobacter denitrificans</name>
    <dbReference type="NCBI Taxonomy" id="465721"/>
    <lineage>
        <taxon>Bacteria</taxon>
        <taxon>Pseudomonadati</taxon>
        <taxon>Pseudomonadota</taxon>
        <taxon>Gammaproteobacteria</taxon>
        <taxon>Steroidobacterales</taxon>
        <taxon>Steroidobacteraceae</taxon>
        <taxon>Steroidobacter</taxon>
    </lineage>
</organism>
<keyword evidence="6 10" id="KW-0378">Hydrolase</keyword>
<dbReference type="PROSITE" id="PS00893">
    <property type="entry name" value="NUDIX_BOX"/>
    <property type="match status" value="1"/>
</dbReference>
<dbReference type="EC" id="3.6.1.22" evidence="4"/>
<evidence type="ECO:0000256" key="9">
    <source>
        <dbReference type="ARBA" id="ARBA00023679"/>
    </source>
</evidence>
<keyword evidence="5" id="KW-0479">Metal-binding</keyword>
<evidence type="ECO:0000256" key="6">
    <source>
        <dbReference type="ARBA" id="ARBA00022801"/>
    </source>
</evidence>
<dbReference type="GO" id="GO:0006742">
    <property type="term" value="P:NADP+ catabolic process"/>
    <property type="evidence" value="ECO:0007669"/>
    <property type="project" value="TreeGrafter"/>
</dbReference>
<dbReference type="Proteomes" id="UP000070250">
    <property type="component" value="Chromosome"/>
</dbReference>
<dbReference type="GO" id="GO:0019677">
    <property type="term" value="P:NAD+ catabolic process"/>
    <property type="evidence" value="ECO:0007669"/>
    <property type="project" value="TreeGrafter"/>
</dbReference>
<dbReference type="GO" id="GO:0046872">
    <property type="term" value="F:metal ion binding"/>
    <property type="evidence" value="ECO:0007669"/>
    <property type="project" value="UniProtKB-KW"/>
</dbReference>
<keyword evidence="13" id="KW-1185">Reference proteome</keyword>
<dbReference type="EMBL" id="CP011971">
    <property type="protein sequence ID" value="AMN48208.1"/>
    <property type="molecule type" value="Genomic_DNA"/>
</dbReference>
<dbReference type="Pfam" id="PF00293">
    <property type="entry name" value="NUDIX"/>
    <property type="match status" value="1"/>
</dbReference>
<gene>
    <name evidence="12" type="ORF">ACG33_14095</name>
</gene>
<dbReference type="PROSITE" id="PS51462">
    <property type="entry name" value="NUDIX"/>
    <property type="match status" value="1"/>
</dbReference>
<dbReference type="InterPro" id="IPR020084">
    <property type="entry name" value="NUDIX_hydrolase_CS"/>
</dbReference>
<dbReference type="Gene3D" id="3.90.79.20">
    <property type="match status" value="1"/>
</dbReference>
<evidence type="ECO:0000256" key="5">
    <source>
        <dbReference type="ARBA" id="ARBA00022723"/>
    </source>
</evidence>
<dbReference type="KEGG" id="sdf:ACG33_14095"/>
<comment type="cofactor">
    <cofactor evidence="1">
        <name>Mg(2+)</name>
        <dbReference type="ChEBI" id="CHEBI:18420"/>
    </cofactor>
</comment>
<dbReference type="NCBIfam" id="NF001299">
    <property type="entry name" value="PRK00241.1"/>
    <property type="match status" value="1"/>
</dbReference>
<dbReference type="CDD" id="cd03429">
    <property type="entry name" value="NUDIX_NADH_pyrophosphatase_Nudt13"/>
    <property type="match status" value="1"/>
</dbReference>
<dbReference type="AlphaFoldDB" id="A0A127FED8"/>
<evidence type="ECO:0000256" key="8">
    <source>
        <dbReference type="ARBA" id="ARBA00023027"/>
    </source>
</evidence>
<dbReference type="OrthoDB" id="9791656at2"/>
<keyword evidence="8" id="KW-0520">NAD</keyword>
<protein>
    <recommendedName>
        <fullName evidence="4">NAD(+) diphosphatase</fullName>
        <ecNumber evidence="4">3.6.1.22</ecNumber>
    </recommendedName>
</protein>
<dbReference type="PRINTS" id="PR00502">
    <property type="entry name" value="NUDIXFAMILY"/>
</dbReference>
<dbReference type="InterPro" id="IPR049734">
    <property type="entry name" value="NudC-like_C"/>
</dbReference>